<feature type="domain" description="Peptidase M16 C-terminal" evidence="4">
    <location>
        <begin position="150"/>
        <end position="319"/>
    </location>
</feature>
<keyword evidence="2" id="KW-0482">Metalloprotease</keyword>
<dbReference type="GO" id="GO:0008237">
    <property type="term" value="F:metallopeptidase activity"/>
    <property type="evidence" value="ECO:0007669"/>
    <property type="project" value="UniProtKB-KW"/>
</dbReference>
<gene>
    <name evidence="5" type="ORF">FMM06_04205</name>
</gene>
<evidence type="ECO:0000256" key="1">
    <source>
        <dbReference type="ARBA" id="ARBA00007261"/>
    </source>
</evidence>
<dbReference type="InterPro" id="IPR050361">
    <property type="entry name" value="MPP/UQCRC_Complex"/>
</dbReference>
<comment type="caution">
    <text evidence="5">The sequence shown here is derived from an EMBL/GenBank/DDBJ whole genome shotgun (WGS) entry which is preliminary data.</text>
</comment>
<keyword evidence="6" id="KW-1185">Reference proteome</keyword>
<protein>
    <submittedName>
        <fullName evidence="5">Insulinase family protein</fullName>
    </submittedName>
</protein>
<dbReference type="Gene3D" id="3.30.830.10">
    <property type="entry name" value="Metalloenzyme, LuxS/M16 peptidase-like"/>
    <property type="match status" value="2"/>
</dbReference>
<dbReference type="EMBL" id="VJWA01000001">
    <property type="protein sequence ID" value="TRW18387.1"/>
    <property type="molecule type" value="Genomic_DNA"/>
</dbReference>
<dbReference type="InterPro" id="IPR007863">
    <property type="entry name" value="Peptidase_M16_C"/>
</dbReference>
<evidence type="ECO:0000259" key="3">
    <source>
        <dbReference type="Pfam" id="PF00675"/>
    </source>
</evidence>
<dbReference type="PANTHER" id="PTHR11851">
    <property type="entry name" value="METALLOPROTEASE"/>
    <property type="match status" value="1"/>
</dbReference>
<sequence>MPHVETVAVALHVDAGARHEGANVNGVAHLFEHMVFKGTQSRDARAIAEQIEDVGGSLNAYTARDMTVFHARLLKADLALGVEVIADLVTNPLFDDAETAREKQVVLQELGEARDTPDDIVFDHLQEAAFAGQALGRSILGSDDSIAGLDAGALRDWLAAQYRGGGCVLVAAGAVEHDAVVALAETWLGGLPAGTREATTAATFTGTAHHDRRKFEQAHLTLGLSAPGHGDASHDAAMLFAQAAGGGASSRLFQEVREARGLAYSVFASTTPYADTGLFSVYLATAKRDAARALKLTEDVLAATATGLEQPELDRARAQVRAGLLMALESPGGWSEYLARSLLVHGRVVPPAEVVARLDAVTVDQVRAVGTAMLSGPRARADVGAPLLKAA</sequence>
<dbReference type="GO" id="GO:0046872">
    <property type="term" value="F:metal ion binding"/>
    <property type="evidence" value="ECO:0007669"/>
    <property type="project" value="InterPro"/>
</dbReference>
<keyword evidence="2" id="KW-0645">Protease</keyword>
<keyword evidence="2" id="KW-0378">Hydrolase</keyword>
<evidence type="ECO:0000313" key="5">
    <source>
        <dbReference type="EMBL" id="TRW18387.1"/>
    </source>
</evidence>
<accession>A0A552UJI1</accession>
<dbReference type="InterPro" id="IPR011249">
    <property type="entry name" value="Metalloenz_LuxS/M16"/>
</dbReference>
<dbReference type="PANTHER" id="PTHR11851:SF49">
    <property type="entry name" value="MITOCHONDRIAL-PROCESSING PEPTIDASE SUBUNIT ALPHA"/>
    <property type="match status" value="1"/>
</dbReference>
<dbReference type="Pfam" id="PF05193">
    <property type="entry name" value="Peptidase_M16_C"/>
    <property type="match status" value="1"/>
</dbReference>
<dbReference type="InterPro" id="IPR011765">
    <property type="entry name" value="Pept_M16_N"/>
</dbReference>
<organism evidence="5 6">
    <name type="scientific">Glacieibacterium frigidum</name>
    <dbReference type="NCBI Taxonomy" id="2593303"/>
    <lineage>
        <taxon>Bacteria</taxon>
        <taxon>Pseudomonadati</taxon>
        <taxon>Pseudomonadota</taxon>
        <taxon>Alphaproteobacteria</taxon>
        <taxon>Sphingomonadales</taxon>
        <taxon>Sphingosinicellaceae</taxon>
        <taxon>Glacieibacterium</taxon>
    </lineage>
</organism>
<evidence type="ECO:0000313" key="6">
    <source>
        <dbReference type="Proteomes" id="UP000317894"/>
    </source>
</evidence>
<feature type="domain" description="Peptidase M16 N-terminal" evidence="3">
    <location>
        <begin position="4"/>
        <end position="141"/>
    </location>
</feature>
<dbReference type="SUPFAM" id="SSF63411">
    <property type="entry name" value="LuxS/MPP-like metallohydrolase"/>
    <property type="match status" value="2"/>
</dbReference>
<dbReference type="OrthoDB" id="9811314at2"/>
<comment type="similarity">
    <text evidence="1">Belongs to the peptidase M16 family.</text>
</comment>
<dbReference type="Proteomes" id="UP000317894">
    <property type="component" value="Unassembled WGS sequence"/>
</dbReference>
<dbReference type="AlphaFoldDB" id="A0A552UJI1"/>
<proteinExistence type="inferred from homology"/>
<evidence type="ECO:0000259" key="4">
    <source>
        <dbReference type="Pfam" id="PF05193"/>
    </source>
</evidence>
<reference evidence="5 6" key="1">
    <citation type="submission" date="2019-07" db="EMBL/GenBank/DDBJ databases">
        <title>Novel species isolated from glacier.</title>
        <authorList>
            <person name="Liu Q."/>
            <person name="Xin Y.-H."/>
        </authorList>
    </citation>
    <scope>NUCLEOTIDE SEQUENCE [LARGE SCALE GENOMIC DNA]</scope>
    <source>
        <strain evidence="5 6">LB1R16</strain>
    </source>
</reference>
<name>A0A552UJI1_9SPHN</name>
<dbReference type="Pfam" id="PF00675">
    <property type="entry name" value="Peptidase_M16"/>
    <property type="match status" value="1"/>
</dbReference>
<evidence type="ECO:0000256" key="2">
    <source>
        <dbReference type="ARBA" id="ARBA00023049"/>
    </source>
</evidence>